<dbReference type="Pfam" id="PF02466">
    <property type="entry name" value="Tim17"/>
    <property type="match status" value="1"/>
</dbReference>
<sequence length="262" mass="27222">MSSEQCVVKAAPLSNNVAFITRTSDDAPNSSVRGAQVPGYAAEGEAAIADQPCTLKGLSGGLAAGVLGFVFGFVPSMFRHRSLGMLHVWGAEGMASAKAFAVMSGIYTTVQCLCERIRQQDDGINRLIAGGASGVAIAWRSGLVGALQSGVLLAVVSWIFDFGSGSVSPAKASTIGCSSGACRVSVGRLVSCSPSSGEVTDDRAGQHWQRRAPFHIHLGRGVAPWSPGSLPPARVLSTPVVMWMGPIINQGYFSQPTHSLYA</sequence>
<dbReference type="EMBL" id="BSDZ01000008">
    <property type="protein sequence ID" value="GLI60423.1"/>
    <property type="molecule type" value="Genomic_DNA"/>
</dbReference>
<dbReference type="PANTHER" id="PTHR14110:SF18">
    <property type="entry name" value="OUTER ENVELOPE PORE PROTEIN 16-3, CHLOROPLASTIC_MITOCHONDRIAL"/>
    <property type="match status" value="1"/>
</dbReference>
<gene>
    <name evidence="6" type="ORF">VaNZ11_002575</name>
</gene>
<evidence type="ECO:0000313" key="7">
    <source>
        <dbReference type="Proteomes" id="UP001165090"/>
    </source>
</evidence>
<dbReference type="InterPro" id="IPR039175">
    <property type="entry name" value="TIM22"/>
</dbReference>
<feature type="transmembrane region" description="Helical" evidence="5">
    <location>
        <begin position="58"/>
        <end position="78"/>
    </location>
</feature>
<dbReference type="PANTHER" id="PTHR14110">
    <property type="entry name" value="MITOCHONDRIAL IMPORT INNER MEMBRANE TRANSLOCASE SUBUNIT TIM22"/>
    <property type="match status" value="1"/>
</dbReference>
<keyword evidence="3 5" id="KW-1133">Transmembrane helix</keyword>
<comment type="caution">
    <text evidence="6">The sequence shown here is derived from an EMBL/GenBank/DDBJ whole genome shotgun (WGS) entry which is preliminary data.</text>
</comment>
<name>A0ABQ5RS60_9CHLO</name>
<evidence type="ECO:0000256" key="3">
    <source>
        <dbReference type="ARBA" id="ARBA00022989"/>
    </source>
</evidence>
<dbReference type="Proteomes" id="UP001165090">
    <property type="component" value="Unassembled WGS sequence"/>
</dbReference>
<evidence type="ECO:0000256" key="5">
    <source>
        <dbReference type="SAM" id="Phobius"/>
    </source>
</evidence>
<keyword evidence="7" id="KW-1185">Reference proteome</keyword>
<organism evidence="6 7">
    <name type="scientific">Volvox africanus</name>
    <dbReference type="NCBI Taxonomy" id="51714"/>
    <lineage>
        <taxon>Eukaryota</taxon>
        <taxon>Viridiplantae</taxon>
        <taxon>Chlorophyta</taxon>
        <taxon>core chlorophytes</taxon>
        <taxon>Chlorophyceae</taxon>
        <taxon>CS clade</taxon>
        <taxon>Chlamydomonadales</taxon>
        <taxon>Volvocaceae</taxon>
        <taxon>Volvox</taxon>
    </lineage>
</organism>
<evidence type="ECO:0000256" key="1">
    <source>
        <dbReference type="ARBA" id="ARBA00004141"/>
    </source>
</evidence>
<evidence type="ECO:0000313" key="6">
    <source>
        <dbReference type="EMBL" id="GLI60423.1"/>
    </source>
</evidence>
<evidence type="ECO:0008006" key="8">
    <source>
        <dbReference type="Google" id="ProtNLM"/>
    </source>
</evidence>
<accession>A0ABQ5RS60</accession>
<evidence type="ECO:0000256" key="2">
    <source>
        <dbReference type="ARBA" id="ARBA00022692"/>
    </source>
</evidence>
<protein>
    <recommendedName>
        <fullName evidence="8">Mitochondrial import inner membrane translocase subunit TIM22</fullName>
    </recommendedName>
</protein>
<keyword evidence="2 5" id="KW-0812">Transmembrane</keyword>
<reference evidence="6 7" key="1">
    <citation type="journal article" date="2023" name="IScience">
        <title>Expanded male sex-determining region conserved during the evolution of homothallism in the green alga Volvox.</title>
        <authorList>
            <person name="Yamamoto K."/>
            <person name="Matsuzaki R."/>
            <person name="Mahakham W."/>
            <person name="Heman W."/>
            <person name="Sekimoto H."/>
            <person name="Kawachi M."/>
            <person name="Minakuchi Y."/>
            <person name="Toyoda A."/>
            <person name="Nozaki H."/>
        </authorList>
    </citation>
    <scope>NUCLEOTIDE SEQUENCE [LARGE SCALE GENOMIC DNA]</scope>
    <source>
        <strain evidence="6 7">NIES-4468</strain>
    </source>
</reference>
<comment type="subcellular location">
    <subcellularLocation>
        <location evidence="1">Membrane</location>
        <topology evidence="1">Multi-pass membrane protein</topology>
    </subcellularLocation>
</comment>
<keyword evidence="4 5" id="KW-0472">Membrane</keyword>
<evidence type="ECO:0000256" key="4">
    <source>
        <dbReference type="ARBA" id="ARBA00023136"/>
    </source>
</evidence>
<proteinExistence type="predicted"/>